<dbReference type="AlphaFoldDB" id="A0A9N9VC50"/>
<dbReference type="EMBL" id="CABFNQ020000654">
    <property type="protein sequence ID" value="CAH0021393.1"/>
    <property type="molecule type" value="Genomic_DNA"/>
</dbReference>
<proteinExistence type="predicted"/>
<keyword evidence="1" id="KW-0732">Signal</keyword>
<dbReference type="Proteomes" id="UP000696573">
    <property type="component" value="Unassembled WGS sequence"/>
</dbReference>
<evidence type="ECO:0000313" key="3">
    <source>
        <dbReference type="Proteomes" id="UP000696573"/>
    </source>
</evidence>
<keyword evidence="3" id="KW-1185">Reference proteome</keyword>
<protein>
    <submittedName>
        <fullName evidence="2">Uncharacterized protein</fullName>
    </submittedName>
</protein>
<feature type="signal peptide" evidence="1">
    <location>
        <begin position="1"/>
        <end position="25"/>
    </location>
</feature>
<accession>A0A9N9VC50</accession>
<name>A0A9N9VC50_9HYPO</name>
<reference evidence="2" key="1">
    <citation type="submission" date="2021-10" db="EMBL/GenBank/DDBJ databases">
        <authorList>
            <person name="Piombo E."/>
        </authorList>
    </citation>
    <scope>NUCLEOTIDE SEQUENCE</scope>
</reference>
<evidence type="ECO:0000313" key="2">
    <source>
        <dbReference type="EMBL" id="CAH0021393.1"/>
    </source>
</evidence>
<feature type="chain" id="PRO_5040218737" evidence="1">
    <location>
        <begin position="26"/>
        <end position="367"/>
    </location>
</feature>
<gene>
    <name evidence="2" type="ORF">CRHIZ90672A_00011724</name>
</gene>
<organism evidence="2 3">
    <name type="scientific">Clonostachys rhizophaga</name>
    <dbReference type="NCBI Taxonomy" id="160324"/>
    <lineage>
        <taxon>Eukaryota</taxon>
        <taxon>Fungi</taxon>
        <taxon>Dikarya</taxon>
        <taxon>Ascomycota</taxon>
        <taxon>Pezizomycotina</taxon>
        <taxon>Sordariomycetes</taxon>
        <taxon>Hypocreomycetidae</taxon>
        <taxon>Hypocreales</taxon>
        <taxon>Bionectriaceae</taxon>
        <taxon>Clonostachys</taxon>
    </lineage>
</organism>
<comment type="caution">
    <text evidence="2">The sequence shown here is derived from an EMBL/GenBank/DDBJ whole genome shotgun (WGS) entry which is preliminary data.</text>
</comment>
<dbReference type="OrthoDB" id="4767222at2759"/>
<evidence type="ECO:0000256" key="1">
    <source>
        <dbReference type="SAM" id="SignalP"/>
    </source>
</evidence>
<sequence>MMHCPSSLALTGLLALFTSIPGVYGSELQQPLQNENPKHAEQPITVDVSPYRWEDRDAELTLYHDPKYPCSPKRNGLKARLNIPVGTCASANFTMDDNVYLGSPGFCGGTRKVAYIGIYESADCTGEAKHPDWYDRGRYSMTGHCLSKHYWGSKTKADQWSIMFHCTEDKQVTETTKQINISLPQPAPVVEKPKRPRPTFASVSDSACYIKELGFKGAPRFIFQKPAADKCINVAPLHMLKIYRTALCPDGSDALFAKWKGKGCKGSPESKQVVDESLIATNFPDTCIEMGGKDASSYAFWCSGDLTQGKAAQSLFENDDPNAARVHYSNMPSQRQTRVKKSDADGLRANNIFLCGFIVSLVGFNLF</sequence>